<dbReference type="Proteomes" id="UP000305654">
    <property type="component" value="Unassembled WGS sequence"/>
</dbReference>
<dbReference type="Pfam" id="PF01553">
    <property type="entry name" value="Acyltransferase"/>
    <property type="match status" value="1"/>
</dbReference>
<dbReference type="AlphaFoldDB" id="A0A5R9JEP7"/>
<feature type="domain" description="Phospholipid/glycerol acyltransferase" evidence="5">
    <location>
        <begin position="108"/>
        <end position="217"/>
    </location>
</feature>
<dbReference type="OrthoDB" id="9808424at2"/>
<evidence type="ECO:0000256" key="2">
    <source>
        <dbReference type="ARBA" id="ARBA00022679"/>
    </source>
</evidence>
<protein>
    <submittedName>
        <fullName evidence="6">1-acyl-sn-glycerol-3-phosphate acyltransferase</fullName>
    </submittedName>
</protein>
<dbReference type="InterPro" id="IPR002123">
    <property type="entry name" value="Plipid/glycerol_acylTrfase"/>
</dbReference>
<keyword evidence="2 6" id="KW-0808">Transferase</keyword>
<comment type="pathway">
    <text evidence="1">Lipid metabolism.</text>
</comment>
<reference evidence="6 7" key="1">
    <citation type="submission" date="2019-05" db="EMBL/GenBank/DDBJ databases">
        <authorList>
            <person name="Pankratov T."/>
            <person name="Grouzdev D."/>
        </authorList>
    </citation>
    <scope>NUCLEOTIDE SEQUENCE [LARGE SCALE GENOMIC DNA]</scope>
    <source>
        <strain evidence="6 7">KEBCLARHB70R</strain>
    </source>
</reference>
<organism evidence="6 7">
    <name type="scientific">Lichenicoccus roseus</name>
    <dbReference type="NCBI Taxonomy" id="2683649"/>
    <lineage>
        <taxon>Bacteria</taxon>
        <taxon>Pseudomonadati</taxon>
        <taxon>Pseudomonadota</taxon>
        <taxon>Alphaproteobacteria</taxon>
        <taxon>Acetobacterales</taxon>
        <taxon>Acetobacteraceae</taxon>
        <taxon>Lichenicoccus</taxon>
    </lineage>
</organism>
<dbReference type="GO" id="GO:0006654">
    <property type="term" value="P:phosphatidic acid biosynthetic process"/>
    <property type="evidence" value="ECO:0007669"/>
    <property type="project" value="TreeGrafter"/>
</dbReference>
<keyword evidence="3 6" id="KW-0012">Acyltransferase</keyword>
<keyword evidence="4" id="KW-0812">Transmembrane</keyword>
<dbReference type="GO" id="GO:0003841">
    <property type="term" value="F:1-acylglycerol-3-phosphate O-acyltransferase activity"/>
    <property type="evidence" value="ECO:0007669"/>
    <property type="project" value="TreeGrafter"/>
</dbReference>
<dbReference type="CDD" id="cd07989">
    <property type="entry name" value="LPLAT_AGPAT-like"/>
    <property type="match status" value="1"/>
</dbReference>
<sequence>MVFHPAQASSPTQARPFPAPLARRIDRRRAPWLDRACFVFVLALWGIGCLGWSLAAPMLRRLLPPTRREAAGEWGIRRGFCNMLALMEWTGLARLDLAALDALPDRPMVLACNHPGLLDAVLVISRLRGVVCITKASLWDNWFLGGGIRLAGYIRNDQPMALVRAGVASLSRGRRLLVFPEGTRTAPDATVDGFRAGFALMARAAGVPVQTVLIECDSPYLRKGWPLVRVPKLPIAIRVRVGQQFMVEGDVRLFVTALHRYFERELGAGAGAGACEAAMAQTCPGGDR</sequence>
<name>A0A5R9JEP7_9PROT</name>
<keyword evidence="4" id="KW-0472">Membrane</keyword>
<dbReference type="RefSeq" id="WP_138324364.1">
    <property type="nucleotide sequence ID" value="NZ_VCDI01000001.1"/>
</dbReference>
<accession>A0A5R9JEP7</accession>
<comment type="caution">
    <text evidence="6">The sequence shown here is derived from an EMBL/GenBank/DDBJ whole genome shotgun (WGS) entry which is preliminary data.</text>
</comment>
<evidence type="ECO:0000259" key="5">
    <source>
        <dbReference type="SMART" id="SM00563"/>
    </source>
</evidence>
<proteinExistence type="predicted"/>
<evidence type="ECO:0000256" key="3">
    <source>
        <dbReference type="ARBA" id="ARBA00023315"/>
    </source>
</evidence>
<dbReference type="SUPFAM" id="SSF69593">
    <property type="entry name" value="Glycerol-3-phosphate (1)-acyltransferase"/>
    <property type="match status" value="1"/>
</dbReference>
<feature type="transmembrane region" description="Helical" evidence="4">
    <location>
        <begin position="32"/>
        <end position="55"/>
    </location>
</feature>
<evidence type="ECO:0000256" key="1">
    <source>
        <dbReference type="ARBA" id="ARBA00005189"/>
    </source>
</evidence>
<gene>
    <name evidence="6" type="ORF">FE263_02550</name>
</gene>
<dbReference type="EMBL" id="VCDI01000001">
    <property type="protein sequence ID" value="TLU74111.1"/>
    <property type="molecule type" value="Genomic_DNA"/>
</dbReference>
<dbReference type="PANTHER" id="PTHR10434:SF66">
    <property type="entry name" value="PHOSPHOLIPID_GLYCEROL ACYLTRANSFERASE DOMAIN-CONTAINING PROTEIN"/>
    <property type="match status" value="1"/>
</dbReference>
<dbReference type="PANTHER" id="PTHR10434">
    <property type="entry name" value="1-ACYL-SN-GLYCEROL-3-PHOSPHATE ACYLTRANSFERASE"/>
    <property type="match status" value="1"/>
</dbReference>
<keyword evidence="4" id="KW-1133">Transmembrane helix</keyword>
<keyword evidence="7" id="KW-1185">Reference proteome</keyword>
<evidence type="ECO:0000256" key="4">
    <source>
        <dbReference type="SAM" id="Phobius"/>
    </source>
</evidence>
<evidence type="ECO:0000313" key="7">
    <source>
        <dbReference type="Proteomes" id="UP000305654"/>
    </source>
</evidence>
<evidence type="ECO:0000313" key="6">
    <source>
        <dbReference type="EMBL" id="TLU74111.1"/>
    </source>
</evidence>
<dbReference type="SMART" id="SM00563">
    <property type="entry name" value="PlsC"/>
    <property type="match status" value="1"/>
</dbReference>